<feature type="coiled-coil region" evidence="1">
    <location>
        <begin position="336"/>
        <end position="492"/>
    </location>
</feature>
<keyword evidence="4" id="KW-1185">Reference proteome</keyword>
<dbReference type="GO" id="GO:0005737">
    <property type="term" value="C:cytoplasm"/>
    <property type="evidence" value="ECO:0007669"/>
    <property type="project" value="TreeGrafter"/>
</dbReference>
<sequence length="556" mass="65346">MQELKMEELEKAIWHAFIFLADKQSGLTQKSKLKVLTNNLGNELGFLKSEEKLDKCSSTELNFEEYLKLLKSEVFTDSHLSFTPKAESIKEICWILCKNKVWEFPDQPKLKSSDAFTLWKLFNFLSERDENGQYMLPLSVDRAEIEHLFDRFGHVTGQRPDQKSMEGALNKESERFLFPKLLSLFQNQYLNRLVDDEISMGLNEIYDELIKDVMKKGMMSKRGTRVATWKERFFVLKPACLLYYTGPDQKEMKGSIDINQSCAVVPTQEKTCRFMIRTKIKDYELNVSDMKSKNEWITVLQKAIDNDDKDIHYHRDELIIRCQNRWAQKQRLAEEREQQKIRQELIEMKSRELEEEKQARAEAEARLQLETALREADKDHMKELEQLLEEERQAKRDEELVRAAQARVLQEEFEKREELERLKAMQEQLLAEEQSKREGIEDERNKQAQLLAAAKLQLEELQRERSAADEQLQSAKEKIKQVETERSKMEQKLKFTVNPIGLARLVQPKCPTFITHRGYGAFPLYDLQKNHKNKCLNNSTENQEDLTDNDGGRSSN</sequence>
<dbReference type="RefSeq" id="XP_029648874.1">
    <property type="nucleotide sequence ID" value="XM_029793014.2"/>
</dbReference>
<proteinExistence type="predicted"/>
<dbReference type="Pfam" id="PF00169">
    <property type="entry name" value="PH"/>
    <property type="match status" value="1"/>
</dbReference>
<feature type="domain" description="PH" evidence="3">
    <location>
        <begin position="212"/>
        <end position="305"/>
    </location>
</feature>
<dbReference type="InterPro" id="IPR001849">
    <property type="entry name" value="PH_domain"/>
</dbReference>
<dbReference type="Gene3D" id="2.30.29.30">
    <property type="entry name" value="Pleckstrin-homology domain (PH domain)/Phosphotyrosine-binding domain (PTB)"/>
    <property type="match status" value="1"/>
</dbReference>
<dbReference type="PROSITE" id="PS50003">
    <property type="entry name" value="PH_DOMAIN"/>
    <property type="match status" value="1"/>
</dbReference>
<evidence type="ECO:0000259" key="3">
    <source>
        <dbReference type="PROSITE" id="PS50003"/>
    </source>
</evidence>
<feature type="region of interest" description="Disordered" evidence="2">
    <location>
        <begin position="536"/>
        <end position="556"/>
    </location>
</feature>
<dbReference type="SUPFAM" id="SSF50729">
    <property type="entry name" value="PH domain-like"/>
    <property type="match status" value="1"/>
</dbReference>
<evidence type="ECO:0000256" key="2">
    <source>
        <dbReference type="SAM" id="MobiDB-lite"/>
    </source>
</evidence>
<evidence type="ECO:0000256" key="1">
    <source>
        <dbReference type="SAM" id="Coils"/>
    </source>
</evidence>
<keyword evidence="1" id="KW-0175">Coiled coil</keyword>
<dbReference type="PANTHER" id="PTHR14383">
    <property type="entry name" value="SWAP-70 RECOMBINASE"/>
    <property type="match status" value="1"/>
</dbReference>
<gene>
    <name evidence="5" type="primary">LOC115222694</name>
</gene>
<dbReference type="SMART" id="SM00233">
    <property type="entry name" value="PH"/>
    <property type="match status" value="1"/>
</dbReference>
<dbReference type="PANTHER" id="PTHR14383:SF5">
    <property type="entry name" value="RUN DOMAIN-CONTAINING PROTEIN"/>
    <property type="match status" value="1"/>
</dbReference>
<name>A0A6P7TCT5_9MOLL</name>
<dbReference type="Proteomes" id="UP000515154">
    <property type="component" value="Linkage group LG20"/>
</dbReference>
<dbReference type="GO" id="GO:0005634">
    <property type="term" value="C:nucleus"/>
    <property type="evidence" value="ECO:0007669"/>
    <property type="project" value="TreeGrafter"/>
</dbReference>
<dbReference type="KEGG" id="osn:115222694"/>
<dbReference type="AlphaFoldDB" id="A0A6P7TCT5"/>
<evidence type="ECO:0000313" key="5">
    <source>
        <dbReference type="RefSeq" id="XP_029648874.1"/>
    </source>
</evidence>
<dbReference type="InterPro" id="IPR057836">
    <property type="entry name" value="EF-hand_SWAP70_N"/>
</dbReference>
<dbReference type="Pfam" id="PF25530">
    <property type="entry name" value="EF-hand_SWAP70_N"/>
    <property type="match status" value="1"/>
</dbReference>
<dbReference type="InterPro" id="IPR011993">
    <property type="entry name" value="PH-like_dom_sf"/>
</dbReference>
<organism evidence="4 5">
    <name type="scientific">Octopus sinensis</name>
    <name type="common">East Asian common octopus</name>
    <dbReference type="NCBI Taxonomy" id="2607531"/>
    <lineage>
        <taxon>Eukaryota</taxon>
        <taxon>Metazoa</taxon>
        <taxon>Spiralia</taxon>
        <taxon>Lophotrochozoa</taxon>
        <taxon>Mollusca</taxon>
        <taxon>Cephalopoda</taxon>
        <taxon>Coleoidea</taxon>
        <taxon>Octopodiformes</taxon>
        <taxon>Octopoda</taxon>
        <taxon>Incirrata</taxon>
        <taxon>Octopodidae</taxon>
        <taxon>Octopus</taxon>
    </lineage>
</organism>
<accession>A0A6P7TCT5</accession>
<reference evidence="5" key="1">
    <citation type="submission" date="2025-08" db="UniProtKB">
        <authorList>
            <consortium name="RefSeq"/>
        </authorList>
    </citation>
    <scope>IDENTIFICATION</scope>
</reference>
<protein>
    <submittedName>
        <fullName evidence="5">Switch-associated protein 70 isoform X1</fullName>
    </submittedName>
</protein>
<evidence type="ECO:0000313" key="4">
    <source>
        <dbReference type="Proteomes" id="UP000515154"/>
    </source>
</evidence>